<name>A0A936YK89_9HYPH</name>
<evidence type="ECO:0000259" key="1">
    <source>
        <dbReference type="Pfam" id="PF26107"/>
    </source>
</evidence>
<dbReference type="EMBL" id="JAEQNC010000003">
    <property type="protein sequence ID" value="MBL0371909.1"/>
    <property type="molecule type" value="Genomic_DNA"/>
</dbReference>
<sequence>MDYANTVWFGWLAHPCARLPFQAWRIPRHVPERIASGSSLKTRKLEELPFDRDWHTIARISLRPHRNLSQEQAAAVRREYAFDGDVLVVETRKAIELYADRRWNLDRDEARLERVGTEYIEARPDSETP</sequence>
<accession>A0A936YK89</accession>
<gene>
    <name evidence="2" type="ORF">JJB09_07695</name>
</gene>
<dbReference type="AlphaFoldDB" id="A0A936YK89"/>
<evidence type="ECO:0000313" key="3">
    <source>
        <dbReference type="Proteomes" id="UP000633219"/>
    </source>
</evidence>
<dbReference type="Proteomes" id="UP000633219">
    <property type="component" value="Unassembled WGS sequence"/>
</dbReference>
<feature type="domain" description="DNA-binding transcriptional repressor CapW C-terminal dimerisation" evidence="1">
    <location>
        <begin position="59"/>
        <end position="113"/>
    </location>
</feature>
<protein>
    <recommendedName>
        <fullName evidence="1">DNA-binding transcriptional repressor CapW C-terminal dimerisation domain-containing protein</fullName>
    </recommendedName>
</protein>
<reference evidence="2" key="1">
    <citation type="submission" date="2021-01" db="EMBL/GenBank/DDBJ databases">
        <title>Rhizobium sp. strain KVB221 16S ribosomal RNA gene Genome sequencing and assembly.</title>
        <authorList>
            <person name="Kang M."/>
        </authorList>
    </citation>
    <scope>NUCLEOTIDE SEQUENCE</scope>
    <source>
        <strain evidence="2">KVB221</strain>
    </source>
</reference>
<comment type="caution">
    <text evidence="2">The sequence shown here is derived from an EMBL/GenBank/DDBJ whole genome shotgun (WGS) entry which is preliminary data.</text>
</comment>
<dbReference type="RefSeq" id="WP_201655550.1">
    <property type="nucleotide sequence ID" value="NZ_JAEQNC010000003.1"/>
</dbReference>
<evidence type="ECO:0000313" key="2">
    <source>
        <dbReference type="EMBL" id="MBL0371909.1"/>
    </source>
</evidence>
<organism evidence="2 3">
    <name type="scientific">Rhizobium setariae</name>
    <dbReference type="NCBI Taxonomy" id="2801340"/>
    <lineage>
        <taxon>Bacteria</taxon>
        <taxon>Pseudomonadati</taxon>
        <taxon>Pseudomonadota</taxon>
        <taxon>Alphaproteobacteria</taxon>
        <taxon>Hyphomicrobiales</taxon>
        <taxon>Rhizobiaceae</taxon>
        <taxon>Rhizobium/Agrobacterium group</taxon>
        <taxon>Rhizobium</taxon>
    </lineage>
</organism>
<proteinExistence type="predicted"/>
<dbReference type="InterPro" id="IPR059020">
    <property type="entry name" value="CapW_CTD"/>
</dbReference>
<keyword evidence="3" id="KW-1185">Reference proteome</keyword>
<dbReference type="Pfam" id="PF26107">
    <property type="entry name" value="BrxR_CTD"/>
    <property type="match status" value="1"/>
</dbReference>